<evidence type="ECO:0000313" key="2">
    <source>
        <dbReference type="Proteomes" id="UP000178082"/>
    </source>
</evidence>
<organism evidence="1 2">
    <name type="scientific">Candidatus Schekmanbacteria bacterium RIFCSPLOWO2_12_FULL_38_15</name>
    <dbReference type="NCBI Taxonomy" id="1817883"/>
    <lineage>
        <taxon>Bacteria</taxon>
        <taxon>Candidatus Schekmaniibacteriota</taxon>
    </lineage>
</organism>
<evidence type="ECO:0008006" key="3">
    <source>
        <dbReference type="Google" id="ProtNLM"/>
    </source>
</evidence>
<accession>A0A1F7SPR8</accession>
<evidence type="ECO:0000313" key="1">
    <source>
        <dbReference type="EMBL" id="OGL55208.1"/>
    </source>
</evidence>
<dbReference type="Pfam" id="PF10049">
    <property type="entry name" value="DUF2283"/>
    <property type="match status" value="1"/>
</dbReference>
<comment type="caution">
    <text evidence="1">The sequence shown here is derived from an EMBL/GenBank/DDBJ whole genome shotgun (WGS) entry which is preliminary data.</text>
</comment>
<reference evidence="1 2" key="1">
    <citation type="journal article" date="2016" name="Nat. Commun.">
        <title>Thousands of microbial genomes shed light on interconnected biogeochemical processes in an aquifer system.</title>
        <authorList>
            <person name="Anantharaman K."/>
            <person name="Brown C.T."/>
            <person name="Hug L.A."/>
            <person name="Sharon I."/>
            <person name="Castelle C.J."/>
            <person name="Probst A.J."/>
            <person name="Thomas B.C."/>
            <person name="Singh A."/>
            <person name="Wilkins M.J."/>
            <person name="Karaoz U."/>
            <person name="Brodie E.L."/>
            <person name="Williams K.H."/>
            <person name="Hubbard S.S."/>
            <person name="Banfield J.F."/>
        </authorList>
    </citation>
    <scope>NUCLEOTIDE SEQUENCE [LARGE SCALE GENOMIC DNA]</scope>
</reference>
<gene>
    <name evidence="1" type="ORF">A3G31_09560</name>
</gene>
<protein>
    <recommendedName>
        <fullName evidence="3">DUF2283 domain-containing protein</fullName>
    </recommendedName>
</protein>
<dbReference type="InterPro" id="IPR019270">
    <property type="entry name" value="DUF2283"/>
</dbReference>
<proteinExistence type="predicted"/>
<dbReference type="PANTHER" id="PTHR37029">
    <property type="entry name" value="SSR1768 PROTEIN"/>
    <property type="match status" value="1"/>
</dbReference>
<dbReference type="Proteomes" id="UP000178082">
    <property type="component" value="Unassembled WGS sequence"/>
</dbReference>
<dbReference type="STRING" id="1817883.A3G31_09560"/>
<dbReference type="EMBL" id="MGDI01000003">
    <property type="protein sequence ID" value="OGL55208.1"/>
    <property type="molecule type" value="Genomic_DNA"/>
</dbReference>
<name>A0A1F7SPR8_9BACT</name>
<dbReference type="PANTHER" id="PTHR37029:SF1">
    <property type="entry name" value="SSR1768 PROTEIN"/>
    <property type="match status" value="1"/>
</dbReference>
<dbReference type="AlphaFoldDB" id="A0A1F7SPR8"/>
<sequence>MKLNYYPNTDSLYIDLSEKTSVESREISEGINLDYDAEGNLVGIDIDNASKKVQLKELTLHKLPVDINAVA</sequence>